<evidence type="ECO:0000313" key="2">
    <source>
        <dbReference type="Proteomes" id="UP000886595"/>
    </source>
</evidence>
<evidence type="ECO:0000313" key="1">
    <source>
        <dbReference type="EMBL" id="KAG2238786.1"/>
    </source>
</evidence>
<protein>
    <submittedName>
        <fullName evidence="1">Uncharacterized protein</fullName>
    </submittedName>
</protein>
<dbReference type="Pfam" id="PF05056">
    <property type="entry name" value="DUF674"/>
    <property type="match status" value="1"/>
</dbReference>
<dbReference type="Proteomes" id="UP000886595">
    <property type="component" value="Unassembled WGS sequence"/>
</dbReference>
<name>A0A8X7TF45_BRACI</name>
<accession>A0A8X7TF45</accession>
<dbReference type="EMBL" id="JAAMPC010001610">
    <property type="protein sequence ID" value="KAG2238786.1"/>
    <property type="molecule type" value="Genomic_DNA"/>
</dbReference>
<dbReference type="OrthoDB" id="1277335at2759"/>
<gene>
    <name evidence="1" type="ORF">Bca52824_091957</name>
</gene>
<proteinExistence type="predicted"/>
<dbReference type="AlphaFoldDB" id="A0A8X7TF45"/>
<dbReference type="InterPro" id="IPR007750">
    <property type="entry name" value="DUF674"/>
</dbReference>
<organism evidence="1 2">
    <name type="scientific">Brassica carinata</name>
    <name type="common">Ethiopian mustard</name>
    <name type="synonym">Abyssinian cabbage</name>
    <dbReference type="NCBI Taxonomy" id="52824"/>
    <lineage>
        <taxon>Eukaryota</taxon>
        <taxon>Viridiplantae</taxon>
        <taxon>Streptophyta</taxon>
        <taxon>Embryophyta</taxon>
        <taxon>Tracheophyta</taxon>
        <taxon>Spermatophyta</taxon>
        <taxon>Magnoliopsida</taxon>
        <taxon>eudicotyledons</taxon>
        <taxon>Gunneridae</taxon>
        <taxon>Pentapetalae</taxon>
        <taxon>rosids</taxon>
        <taxon>malvids</taxon>
        <taxon>Brassicales</taxon>
        <taxon>Brassicaceae</taxon>
        <taxon>Brassiceae</taxon>
        <taxon>Brassica</taxon>
    </lineage>
</organism>
<reference evidence="1 2" key="1">
    <citation type="submission" date="2020-02" db="EMBL/GenBank/DDBJ databases">
        <authorList>
            <person name="Ma Q."/>
            <person name="Huang Y."/>
            <person name="Song X."/>
            <person name="Pei D."/>
        </authorList>
    </citation>
    <scope>NUCLEOTIDE SEQUENCE [LARGE SCALE GENOMIC DNA]</scope>
    <source>
        <strain evidence="1">Sxm20200214</strain>
        <tissue evidence="1">Leaf</tissue>
    </source>
</reference>
<comment type="caution">
    <text evidence="1">The sequence shown here is derived from an EMBL/GenBank/DDBJ whole genome shotgun (WGS) entry which is preliminary data.</text>
</comment>
<keyword evidence="2" id="KW-1185">Reference proteome</keyword>
<sequence>MKILFVECGEDFVELLLSFLAVPLESVLEISENSITFGCLANLCRSFKGLSVVNEETKAAPADSKGVLPCFYSFQVQLPGIITLEPPVYYRFIYSSLNKPVTVYALTRDSNKIPYYRNDKLVPVTLVDPKSDGNDHQTHCSGS</sequence>